<dbReference type="PROSITE" id="PS00028">
    <property type="entry name" value="ZINC_FINGER_C2H2_1"/>
    <property type="match status" value="7"/>
</dbReference>
<dbReference type="FunFam" id="3.30.160.60:FF:002070">
    <property type="entry name" value="Zinc finger protein"/>
    <property type="match status" value="1"/>
</dbReference>
<dbReference type="GO" id="GO:0008270">
    <property type="term" value="F:zinc ion binding"/>
    <property type="evidence" value="ECO:0007669"/>
    <property type="project" value="UniProtKB-KW"/>
</dbReference>
<dbReference type="GO" id="GO:0000981">
    <property type="term" value="F:DNA-binding transcription factor activity, RNA polymerase II-specific"/>
    <property type="evidence" value="ECO:0007669"/>
    <property type="project" value="TreeGrafter"/>
</dbReference>
<keyword evidence="7" id="KW-0805">Transcription regulation</keyword>
<keyword evidence="4" id="KW-0677">Repeat</keyword>
<dbReference type="SUPFAM" id="SSF57667">
    <property type="entry name" value="beta-beta-alpha zinc fingers"/>
    <property type="match status" value="4"/>
</dbReference>
<evidence type="ECO:0000256" key="1">
    <source>
        <dbReference type="ARBA" id="ARBA00004123"/>
    </source>
</evidence>
<keyword evidence="6" id="KW-0862">Zinc</keyword>
<dbReference type="InterPro" id="IPR036236">
    <property type="entry name" value="Znf_C2H2_sf"/>
</dbReference>
<dbReference type="FunFam" id="3.30.160.60:FF:000446">
    <property type="entry name" value="Zinc finger protein"/>
    <property type="match status" value="1"/>
</dbReference>
<dbReference type="FunFam" id="3.30.160.60:FF:001498">
    <property type="entry name" value="Zinc finger protein 404"/>
    <property type="match status" value="1"/>
</dbReference>
<name>A0A195CT03_9HYME</name>
<dbReference type="PROSITE" id="PS50157">
    <property type="entry name" value="ZINC_FINGER_C2H2_2"/>
    <property type="match status" value="8"/>
</dbReference>
<proteinExistence type="inferred from homology"/>
<dbReference type="Pfam" id="PF00096">
    <property type="entry name" value="zf-C2H2"/>
    <property type="match status" value="7"/>
</dbReference>
<dbReference type="GO" id="GO:0048598">
    <property type="term" value="P:embryonic morphogenesis"/>
    <property type="evidence" value="ECO:0007669"/>
    <property type="project" value="UniProtKB-ARBA"/>
</dbReference>
<evidence type="ECO:0000256" key="6">
    <source>
        <dbReference type="ARBA" id="ARBA00022833"/>
    </source>
</evidence>
<dbReference type="PROSITE" id="PS50097">
    <property type="entry name" value="BTB"/>
    <property type="match status" value="1"/>
</dbReference>
<feature type="domain" description="C2H2-type" evidence="14">
    <location>
        <begin position="825"/>
        <end position="852"/>
    </location>
</feature>
<evidence type="ECO:0000313" key="16">
    <source>
        <dbReference type="Proteomes" id="UP000078542"/>
    </source>
</evidence>
<feature type="region of interest" description="Disordered" evidence="12">
    <location>
        <begin position="539"/>
        <end position="561"/>
    </location>
</feature>
<dbReference type="Gene3D" id="3.30.710.10">
    <property type="entry name" value="Potassium Channel Kv1.1, Chain A"/>
    <property type="match status" value="1"/>
</dbReference>
<feature type="compositionally biased region" description="Polar residues" evidence="12">
    <location>
        <begin position="459"/>
        <end position="468"/>
    </location>
</feature>
<reference evidence="15 16" key="1">
    <citation type="submission" date="2016-03" db="EMBL/GenBank/DDBJ databases">
        <title>Cyphomyrmex costatus WGS genome.</title>
        <authorList>
            <person name="Nygaard S."/>
            <person name="Hu H."/>
            <person name="Boomsma J."/>
            <person name="Zhang G."/>
        </authorList>
    </citation>
    <scope>NUCLEOTIDE SEQUENCE [LARGE SCALE GENOMIC DNA]</scope>
    <source>
        <strain evidence="15">MS0001</strain>
        <tissue evidence="15">Whole body</tissue>
    </source>
</reference>
<evidence type="ECO:0000313" key="15">
    <source>
        <dbReference type="EMBL" id="KYN03821.1"/>
    </source>
</evidence>
<feature type="domain" description="C2H2-type" evidence="14">
    <location>
        <begin position="797"/>
        <end position="824"/>
    </location>
</feature>
<protein>
    <submittedName>
        <fullName evidence="15">Uncharacterized protein</fullName>
    </submittedName>
</protein>
<organism evidence="15 16">
    <name type="scientific">Cyphomyrmex costatus</name>
    <dbReference type="NCBI Taxonomy" id="456900"/>
    <lineage>
        <taxon>Eukaryota</taxon>
        <taxon>Metazoa</taxon>
        <taxon>Ecdysozoa</taxon>
        <taxon>Arthropoda</taxon>
        <taxon>Hexapoda</taxon>
        <taxon>Insecta</taxon>
        <taxon>Pterygota</taxon>
        <taxon>Neoptera</taxon>
        <taxon>Endopterygota</taxon>
        <taxon>Hymenoptera</taxon>
        <taxon>Apocrita</taxon>
        <taxon>Aculeata</taxon>
        <taxon>Formicoidea</taxon>
        <taxon>Formicidae</taxon>
        <taxon>Myrmicinae</taxon>
        <taxon>Cyphomyrmex</taxon>
    </lineage>
</organism>
<dbReference type="InterPro" id="IPR000210">
    <property type="entry name" value="BTB/POZ_dom"/>
</dbReference>
<feature type="domain" description="C2H2-type" evidence="14">
    <location>
        <begin position="655"/>
        <end position="682"/>
    </location>
</feature>
<dbReference type="Gene3D" id="3.30.160.60">
    <property type="entry name" value="Classic Zinc Finger"/>
    <property type="match status" value="8"/>
</dbReference>
<dbReference type="InterPro" id="IPR011333">
    <property type="entry name" value="SKP1/BTB/POZ_sf"/>
</dbReference>
<comment type="subcellular location">
    <subcellularLocation>
        <location evidence="1">Nucleus</location>
    </subcellularLocation>
</comment>
<evidence type="ECO:0000256" key="12">
    <source>
        <dbReference type="SAM" id="MobiDB-lite"/>
    </source>
</evidence>
<dbReference type="Proteomes" id="UP000078542">
    <property type="component" value="Unassembled WGS sequence"/>
</dbReference>
<evidence type="ECO:0000256" key="7">
    <source>
        <dbReference type="ARBA" id="ARBA00023015"/>
    </source>
</evidence>
<dbReference type="SMART" id="SM00225">
    <property type="entry name" value="BTB"/>
    <property type="match status" value="1"/>
</dbReference>
<evidence type="ECO:0000256" key="9">
    <source>
        <dbReference type="ARBA" id="ARBA00023163"/>
    </source>
</evidence>
<evidence type="ECO:0000256" key="10">
    <source>
        <dbReference type="ARBA" id="ARBA00023242"/>
    </source>
</evidence>
<evidence type="ECO:0000256" key="5">
    <source>
        <dbReference type="ARBA" id="ARBA00022771"/>
    </source>
</evidence>
<evidence type="ECO:0000259" key="13">
    <source>
        <dbReference type="PROSITE" id="PS50097"/>
    </source>
</evidence>
<evidence type="ECO:0000256" key="2">
    <source>
        <dbReference type="ARBA" id="ARBA00006991"/>
    </source>
</evidence>
<dbReference type="FunFam" id="3.30.160.60:FF:000100">
    <property type="entry name" value="Zinc finger 45-like"/>
    <property type="match status" value="1"/>
</dbReference>
<sequence length="934" mass="103531">MMGEVIRVSGRAPDVGDILKEAMLSQRFADVALCCPGGQRFLAHRLVLSAASSYLQEVLLAHSKVTAHCEPITVILAEVEAPELAALLGFVYTGSATVPRMRLDAFLRAAEALRIRLPPVPVITTCEEQAADCKLEDVKDVKVSPKYLQCDQYPWYQSRKLSYEDPFDRKESYIRILPTDDVNRTTFRDIGAFHEVNNPGPSFGPSCPNSWPTGGFLHQDRTTSDPSADKNHSLMILADKNPVITPSNESSFGIYQRGMCLPGGSSSEGYAGPDTLEKIRTRYERLHTSCPSEKSIMNEDVLVDGSGGESCGTPRDECPYQGTMPLPSLQCAAATTSQTRSFEMLDYASQSSAGEDLSCGESCCRWRTARRHVANPVTASPWRQIVRPHHSPKNPRPILMPQRHADDTTTIENRKERRLYILDYDARYDFVVPVEIPLPGDPYSHVCEIHKKPSAPEPTRSTVISSPKNIVHSPRSAPRSDGSCPTAFEVPTGCETSFNNDSRLSREIISGPEAKIQEIYRSPISFAPSDQIAPAVNATRSSEQPLFQNVGSSPTQSLSSSNDSVIANAGKGGGYSTQVVPQTPTKPELSHPISRLCDTIEIDERKETSKTEVVTNVEKSEERIARIFVNSDNNNNNEAIVSTEVAQRGRSADDHRCDQCGKTFVTRASLKVHSRTHSGEKPFRCADCGKQFSQLRNYKYHRSVHEGTREFAATCPECGKYFNDRGYLSSHMKIHRNRKEYGCAECGKSFNQRVAYNMHVRIHTGVKPHQCDQCGKAFSRKMLLKQHLRTHSGERPYQCQVCQKAFADRSNMTLHTRLHSGLKPYQCTLCSKAFTKKHHLKTHLNYHTGTKPYSCTNCGGRFSQSSNMRTHFKKCIVNNTVGMATKSGDEAGTDRTDADSNIAPQVVLTPPNSDQESSILTPISKNAVAIESNT</sequence>
<evidence type="ECO:0000259" key="14">
    <source>
        <dbReference type="PROSITE" id="PS50157"/>
    </source>
</evidence>
<gene>
    <name evidence="15" type="ORF">ALC62_05334</name>
</gene>
<keyword evidence="10" id="KW-0539">Nucleus</keyword>
<keyword evidence="16" id="KW-1185">Reference proteome</keyword>
<feature type="domain" description="BTB" evidence="13">
    <location>
        <begin position="29"/>
        <end position="100"/>
    </location>
</feature>
<dbReference type="PANTHER" id="PTHR24394">
    <property type="entry name" value="ZINC FINGER PROTEIN"/>
    <property type="match status" value="1"/>
</dbReference>
<dbReference type="AlphaFoldDB" id="A0A195CT03"/>
<feature type="domain" description="C2H2-type" evidence="14">
    <location>
        <begin position="713"/>
        <end position="740"/>
    </location>
</feature>
<dbReference type="FunFam" id="3.30.160.60:FF:000188">
    <property type="entry name" value="Zinc finger protein 787"/>
    <property type="match status" value="1"/>
</dbReference>
<accession>A0A195CT03</accession>
<evidence type="ECO:0000256" key="8">
    <source>
        <dbReference type="ARBA" id="ARBA00023125"/>
    </source>
</evidence>
<dbReference type="FunFam" id="3.30.160.60:FF:000096">
    <property type="entry name" value="Zinc finger and BTB domain-containing protein 18 isoform 1"/>
    <property type="match status" value="1"/>
</dbReference>
<dbReference type="SMART" id="SM00355">
    <property type="entry name" value="ZnF_C2H2"/>
    <property type="match status" value="8"/>
</dbReference>
<feature type="domain" description="C2H2-type" evidence="14">
    <location>
        <begin position="853"/>
        <end position="873"/>
    </location>
</feature>
<dbReference type="STRING" id="456900.A0A195CT03"/>
<keyword evidence="3" id="KW-0479">Metal-binding</keyword>
<evidence type="ECO:0000256" key="4">
    <source>
        <dbReference type="ARBA" id="ARBA00022737"/>
    </source>
</evidence>
<keyword evidence="9" id="KW-0804">Transcription</keyword>
<keyword evidence="8" id="KW-0238">DNA-binding</keyword>
<dbReference type="GO" id="GO:0005634">
    <property type="term" value="C:nucleus"/>
    <property type="evidence" value="ECO:0007669"/>
    <property type="project" value="UniProtKB-SubCell"/>
</dbReference>
<evidence type="ECO:0000256" key="11">
    <source>
        <dbReference type="PROSITE-ProRule" id="PRU00042"/>
    </source>
</evidence>
<dbReference type="GO" id="GO:0003677">
    <property type="term" value="F:DNA binding"/>
    <property type="evidence" value="ECO:0007669"/>
    <property type="project" value="UniProtKB-KW"/>
</dbReference>
<dbReference type="FunFam" id="3.30.160.60:FF:000624">
    <property type="entry name" value="zinc finger protein 697"/>
    <property type="match status" value="1"/>
</dbReference>
<keyword evidence="5 11" id="KW-0863">Zinc-finger</keyword>
<dbReference type="FunFam" id="3.30.160.60:FF:000325">
    <property type="entry name" value="ZFP90 zinc finger protein"/>
    <property type="match status" value="1"/>
</dbReference>
<feature type="domain" description="C2H2-type" evidence="14">
    <location>
        <begin position="769"/>
        <end position="796"/>
    </location>
</feature>
<feature type="domain" description="C2H2-type" evidence="14">
    <location>
        <begin position="741"/>
        <end position="768"/>
    </location>
</feature>
<feature type="region of interest" description="Disordered" evidence="12">
    <location>
        <begin position="453"/>
        <end position="484"/>
    </location>
</feature>
<comment type="similarity">
    <text evidence="2">Belongs to the krueppel C2H2-type zinc-finger protein family.</text>
</comment>
<evidence type="ECO:0000256" key="3">
    <source>
        <dbReference type="ARBA" id="ARBA00022723"/>
    </source>
</evidence>
<dbReference type="Pfam" id="PF00651">
    <property type="entry name" value="BTB"/>
    <property type="match status" value="1"/>
</dbReference>
<dbReference type="EMBL" id="KQ977304">
    <property type="protein sequence ID" value="KYN03821.1"/>
    <property type="molecule type" value="Genomic_DNA"/>
</dbReference>
<feature type="domain" description="C2H2-type" evidence="14">
    <location>
        <begin position="683"/>
        <end position="710"/>
    </location>
</feature>
<dbReference type="PANTHER" id="PTHR24394:SF48">
    <property type="entry name" value="ZINC FINGER PROTEIN 771"/>
    <property type="match status" value="1"/>
</dbReference>
<dbReference type="SUPFAM" id="SSF54695">
    <property type="entry name" value="POZ domain"/>
    <property type="match status" value="1"/>
</dbReference>
<dbReference type="InterPro" id="IPR013087">
    <property type="entry name" value="Znf_C2H2_type"/>
</dbReference>